<sequence>MNATVPFPSPAPSPKRFQGFRHWRLRSTGIAGGLILTLILMLAGWQLARVPGLSLFGPMACTLLIAATYRHLFGLPEALRPGIRFSTTTLLRTAIVLYGLKLPIDAVLQQGLPLLARAAATLAFSLAAGLLLGRLLKADRQLTLLLAVGTGICGAAAIAAVSPLLAAKEQRTAMGAGLIAAVGTIFAIAYMLLEPLLHLQGATYGLWSGLSLHEIAHVAMASAAGGPDAMASGMLAKLSRVFLLVPLCLALHFRQRQLAKRQAQAAAAGDAEADRARGVAAGAPAARAAASFPWFLLGFLAMSVFGTTHPDAWLPLPSGWMSGTSTLTAVLLTTAMAGMGLNVNLRELRTAVRPMIVLLIVSVLLSALTLVTLL</sequence>
<organism evidence="8 9">
    <name type="scientific">Cohnella nanjingensis</name>
    <dbReference type="NCBI Taxonomy" id="1387779"/>
    <lineage>
        <taxon>Bacteria</taxon>
        <taxon>Bacillati</taxon>
        <taxon>Bacillota</taxon>
        <taxon>Bacilli</taxon>
        <taxon>Bacillales</taxon>
        <taxon>Paenibacillaceae</taxon>
        <taxon>Cohnella</taxon>
    </lineage>
</organism>
<keyword evidence="4 7" id="KW-0812">Transmembrane</keyword>
<dbReference type="Proteomes" id="UP000547209">
    <property type="component" value="Unassembled WGS sequence"/>
</dbReference>
<dbReference type="AlphaFoldDB" id="A0A7X0VE50"/>
<evidence type="ECO:0000256" key="1">
    <source>
        <dbReference type="ARBA" id="ARBA00004651"/>
    </source>
</evidence>
<feature type="transmembrane region" description="Helical" evidence="7">
    <location>
        <begin position="51"/>
        <end position="69"/>
    </location>
</feature>
<feature type="transmembrane region" description="Helical" evidence="7">
    <location>
        <begin position="285"/>
        <end position="305"/>
    </location>
</feature>
<dbReference type="Pfam" id="PF03601">
    <property type="entry name" value="Cons_hypoth698"/>
    <property type="match status" value="1"/>
</dbReference>
<comment type="similarity">
    <text evidence="2">Belongs to the UPF0324 family.</text>
</comment>
<evidence type="ECO:0000313" key="9">
    <source>
        <dbReference type="Proteomes" id="UP000547209"/>
    </source>
</evidence>
<dbReference type="PANTHER" id="PTHR30106:SF2">
    <property type="entry name" value="UPF0324 INNER MEMBRANE PROTEIN YEIH"/>
    <property type="match status" value="1"/>
</dbReference>
<feature type="transmembrane region" description="Helical" evidence="7">
    <location>
        <begin position="172"/>
        <end position="193"/>
    </location>
</feature>
<feature type="transmembrane region" description="Helical" evidence="7">
    <location>
        <begin position="25"/>
        <end position="45"/>
    </location>
</feature>
<reference evidence="8 9" key="1">
    <citation type="submission" date="2020-08" db="EMBL/GenBank/DDBJ databases">
        <title>Cohnella phylogeny.</title>
        <authorList>
            <person name="Dunlap C."/>
        </authorList>
    </citation>
    <scope>NUCLEOTIDE SEQUENCE [LARGE SCALE GENOMIC DNA]</scope>
    <source>
        <strain evidence="8 9">DSM 28246</strain>
    </source>
</reference>
<proteinExistence type="inferred from homology"/>
<evidence type="ECO:0000256" key="5">
    <source>
        <dbReference type="ARBA" id="ARBA00022989"/>
    </source>
</evidence>
<protein>
    <submittedName>
        <fullName evidence="8">Putative sulfate exporter family transporter</fullName>
    </submittedName>
</protein>
<evidence type="ECO:0000256" key="6">
    <source>
        <dbReference type="ARBA" id="ARBA00023136"/>
    </source>
</evidence>
<comment type="caution">
    <text evidence="8">The sequence shown here is derived from an EMBL/GenBank/DDBJ whole genome shotgun (WGS) entry which is preliminary data.</text>
</comment>
<feature type="transmembrane region" description="Helical" evidence="7">
    <location>
        <begin position="355"/>
        <end position="373"/>
    </location>
</feature>
<dbReference type="GO" id="GO:0005886">
    <property type="term" value="C:plasma membrane"/>
    <property type="evidence" value="ECO:0007669"/>
    <property type="project" value="UniProtKB-SubCell"/>
</dbReference>
<dbReference type="EMBL" id="JACJVP010000005">
    <property type="protein sequence ID" value="MBB6669908.1"/>
    <property type="molecule type" value="Genomic_DNA"/>
</dbReference>
<name>A0A7X0VE50_9BACL</name>
<feature type="transmembrane region" description="Helical" evidence="7">
    <location>
        <begin position="205"/>
        <end position="224"/>
    </location>
</feature>
<dbReference type="PANTHER" id="PTHR30106">
    <property type="entry name" value="INNER MEMBRANE PROTEIN YEIH-RELATED"/>
    <property type="match status" value="1"/>
</dbReference>
<gene>
    <name evidence="8" type="ORF">H7C19_04310</name>
</gene>
<feature type="transmembrane region" description="Helical" evidence="7">
    <location>
        <begin position="230"/>
        <end position="253"/>
    </location>
</feature>
<keyword evidence="3" id="KW-1003">Cell membrane</keyword>
<evidence type="ECO:0000256" key="7">
    <source>
        <dbReference type="SAM" id="Phobius"/>
    </source>
</evidence>
<evidence type="ECO:0000313" key="8">
    <source>
        <dbReference type="EMBL" id="MBB6669908.1"/>
    </source>
</evidence>
<evidence type="ECO:0000256" key="3">
    <source>
        <dbReference type="ARBA" id="ARBA00022475"/>
    </source>
</evidence>
<comment type="subcellular location">
    <subcellularLocation>
        <location evidence="1">Cell membrane</location>
        <topology evidence="1">Multi-pass membrane protein</topology>
    </subcellularLocation>
</comment>
<evidence type="ECO:0000256" key="4">
    <source>
        <dbReference type="ARBA" id="ARBA00022692"/>
    </source>
</evidence>
<feature type="transmembrane region" description="Helical" evidence="7">
    <location>
        <begin position="144"/>
        <end position="166"/>
    </location>
</feature>
<keyword evidence="5 7" id="KW-1133">Transmembrane helix</keyword>
<accession>A0A7X0VE50</accession>
<feature type="transmembrane region" description="Helical" evidence="7">
    <location>
        <begin position="325"/>
        <end position="343"/>
    </location>
</feature>
<keyword evidence="6 7" id="KW-0472">Membrane</keyword>
<evidence type="ECO:0000256" key="2">
    <source>
        <dbReference type="ARBA" id="ARBA00007977"/>
    </source>
</evidence>
<keyword evidence="9" id="KW-1185">Reference proteome</keyword>
<dbReference type="RefSeq" id="WP_185141350.1">
    <property type="nucleotide sequence ID" value="NZ_JACJVP010000005.1"/>
</dbReference>
<dbReference type="InterPro" id="IPR018383">
    <property type="entry name" value="UPF0324_pro"/>
</dbReference>
<feature type="transmembrane region" description="Helical" evidence="7">
    <location>
        <begin position="112"/>
        <end position="132"/>
    </location>
</feature>